<sequence>MPRGDKSSYTPKQKRQAAHIEASYEARGTPPDEAEGRAWATVNKETGGGNQSGSGRGKPDTKVSAKKGGDIGGKASAGRSAADRSAAAKKAAATRKRNAEERTRH</sequence>
<feature type="compositionally biased region" description="Gly residues" evidence="1">
    <location>
        <begin position="46"/>
        <end position="56"/>
    </location>
</feature>
<gene>
    <name evidence="2" type="ORF">QWZ14_03125</name>
</gene>
<proteinExistence type="predicted"/>
<protein>
    <submittedName>
        <fullName evidence="2">Plasmid stabilization protein</fullName>
    </submittedName>
</protein>
<evidence type="ECO:0000313" key="3">
    <source>
        <dbReference type="Proteomes" id="UP001529369"/>
    </source>
</evidence>
<feature type="compositionally biased region" description="Basic and acidic residues" evidence="1">
    <location>
        <begin position="57"/>
        <end position="69"/>
    </location>
</feature>
<organism evidence="2 3">
    <name type="scientific">Paeniroseomonas aquatica</name>
    <dbReference type="NCBI Taxonomy" id="373043"/>
    <lineage>
        <taxon>Bacteria</taxon>
        <taxon>Pseudomonadati</taxon>
        <taxon>Pseudomonadota</taxon>
        <taxon>Alphaproteobacteria</taxon>
        <taxon>Acetobacterales</taxon>
        <taxon>Acetobacteraceae</taxon>
        <taxon>Paeniroseomonas</taxon>
    </lineage>
</organism>
<feature type="compositionally biased region" description="Low complexity" evidence="1">
    <location>
        <begin position="73"/>
        <end position="91"/>
    </location>
</feature>
<dbReference type="EMBL" id="JAUFPN010000028">
    <property type="protein sequence ID" value="MDN3563366.1"/>
    <property type="molecule type" value="Genomic_DNA"/>
</dbReference>
<evidence type="ECO:0000313" key="2">
    <source>
        <dbReference type="EMBL" id="MDN3563366.1"/>
    </source>
</evidence>
<evidence type="ECO:0000256" key="1">
    <source>
        <dbReference type="SAM" id="MobiDB-lite"/>
    </source>
</evidence>
<dbReference type="RefSeq" id="WP_290315109.1">
    <property type="nucleotide sequence ID" value="NZ_JAUFPN010000028.1"/>
</dbReference>
<feature type="region of interest" description="Disordered" evidence="1">
    <location>
        <begin position="1"/>
        <end position="105"/>
    </location>
</feature>
<comment type="caution">
    <text evidence="2">The sequence shown here is derived from an EMBL/GenBank/DDBJ whole genome shotgun (WGS) entry which is preliminary data.</text>
</comment>
<accession>A0ABT8A0Z2</accession>
<keyword evidence="3" id="KW-1185">Reference proteome</keyword>
<dbReference type="Proteomes" id="UP001529369">
    <property type="component" value="Unassembled WGS sequence"/>
</dbReference>
<reference evidence="3" key="1">
    <citation type="journal article" date="2019" name="Int. J. Syst. Evol. Microbiol.">
        <title>The Global Catalogue of Microorganisms (GCM) 10K type strain sequencing project: providing services to taxonomists for standard genome sequencing and annotation.</title>
        <authorList>
            <consortium name="The Broad Institute Genomics Platform"/>
            <consortium name="The Broad Institute Genome Sequencing Center for Infectious Disease"/>
            <person name="Wu L."/>
            <person name="Ma J."/>
        </authorList>
    </citation>
    <scope>NUCLEOTIDE SEQUENCE [LARGE SCALE GENOMIC DNA]</scope>
    <source>
        <strain evidence="3">CECT 7131</strain>
    </source>
</reference>
<name>A0ABT8A0Z2_9PROT</name>